<comment type="caution">
    <text evidence="2">The sequence shown here is derived from an EMBL/GenBank/DDBJ whole genome shotgun (WGS) entry which is preliminary data.</text>
</comment>
<dbReference type="Proteomes" id="UP001216907">
    <property type="component" value="Unassembled WGS sequence"/>
</dbReference>
<keyword evidence="3" id="KW-1185">Reference proteome</keyword>
<reference evidence="2 3" key="1">
    <citation type="submission" date="2023-03" db="EMBL/GenBank/DDBJ databases">
        <title>Paludisphaera mucosa sp. nov. a novel planctomycete from northern fen.</title>
        <authorList>
            <person name="Ivanova A."/>
        </authorList>
    </citation>
    <scope>NUCLEOTIDE SEQUENCE [LARGE SCALE GENOMIC DNA]</scope>
    <source>
        <strain evidence="2 3">Pla2</strain>
    </source>
</reference>
<protein>
    <recommendedName>
        <fullName evidence="4">Zinc finger/thioredoxin putative domain-containing protein</fullName>
    </recommendedName>
</protein>
<keyword evidence="1" id="KW-0472">Membrane</keyword>
<proteinExistence type="predicted"/>
<dbReference type="RefSeq" id="WP_277859251.1">
    <property type="nucleotide sequence ID" value="NZ_JARRAG010000001.1"/>
</dbReference>
<dbReference type="EMBL" id="JARRAG010000001">
    <property type="protein sequence ID" value="MDG3002892.1"/>
    <property type="molecule type" value="Genomic_DNA"/>
</dbReference>
<evidence type="ECO:0008006" key="4">
    <source>
        <dbReference type="Google" id="ProtNLM"/>
    </source>
</evidence>
<keyword evidence="1" id="KW-1133">Transmembrane helix</keyword>
<organism evidence="2 3">
    <name type="scientific">Paludisphaera mucosa</name>
    <dbReference type="NCBI Taxonomy" id="3030827"/>
    <lineage>
        <taxon>Bacteria</taxon>
        <taxon>Pseudomonadati</taxon>
        <taxon>Planctomycetota</taxon>
        <taxon>Planctomycetia</taxon>
        <taxon>Isosphaerales</taxon>
        <taxon>Isosphaeraceae</taxon>
        <taxon>Paludisphaera</taxon>
    </lineage>
</organism>
<feature type="transmembrane region" description="Helical" evidence="1">
    <location>
        <begin position="136"/>
        <end position="158"/>
    </location>
</feature>
<sequence>MPLSVTCSQCGKTYTLKDEFAGKKIRCPQCDNVQVVPIEEVIYVSAEPVDEEGGERVALHPSFQRDKFLMRQKMMAISAKYVVSDEAKRPILYIERPAHLMRQIGAAFGAVAVFFLLAILTVAVAAGLREATGLDWVAGVAAILGGLATLVLTIVAAVRFSPKRHIHFYADETKQEPLLDVLQDRKFEVFSTTFTVQRPDTKVLARIRKNQLTNILRKKWVVSDAEGRPLFIAREDSLILSLIRRLIPALQFMRTNFIFVMKTPDGNEQVRGEFNRKFTIVDSYVLDLARDRPPLIDRRIGIALGVLLDTGERR</sequence>
<evidence type="ECO:0000256" key="1">
    <source>
        <dbReference type="SAM" id="Phobius"/>
    </source>
</evidence>
<feature type="transmembrane region" description="Helical" evidence="1">
    <location>
        <begin position="104"/>
        <end position="124"/>
    </location>
</feature>
<accession>A0ABT6F5N5</accession>
<name>A0ABT6F5N5_9BACT</name>
<gene>
    <name evidence="2" type="ORF">PZE19_03860</name>
</gene>
<evidence type="ECO:0000313" key="3">
    <source>
        <dbReference type="Proteomes" id="UP001216907"/>
    </source>
</evidence>
<evidence type="ECO:0000313" key="2">
    <source>
        <dbReference type="EMBL" id="MDG3002892.1"/>
    </source>
</evidence>
<keyword evidence="1" id="KW-0812">Transmembrane</keyword>